<evidence type="ECO:0000256" key="1">
    <source>
        <dbReference type="ARBA" id="ARBA00009437"/>
    </source>
</evidence>
<dbReference type="Gene3D" id="1.10.10.10">
    <property type="entry name" value="Winged helix-like DNA-binding domain superfamily/Winged helix DNA-binding domain"/>
    <property type="match status" value="1"/>
</dbReference>
<dbReference type="InterPro" id="IPR036388">
    <property type="entry name" value="WH-like_DNA-bd_sf"/>
</dbReference>
<dbReference type="GO" id="GO:0005829">
    <property type="term" value="C:cytosol"/>
    <property type="evidence" value="ECO:0007669"/>
    <property type="project" value="TreeGrafter"/>
</dbReference>
<dbReference type="EMBL" id="JACCEW010000001">
    <property type="protein sequence ID" value="NYT35583.1"/>
    <property type="molecule type" value="Genomic_DNA"/>
</dbReference>
<keyword evidence="4" id="KW-0804">Transcription</keyword>
<dbReference type="OrthoDB" id="8675247at2"/>
<dbReference type="PROSITE" id="PS50931">
    <property type="entry name" value="HTH_LYSR"/>
    <property type="match status" value="1"/>
</dbReference>
<name>A0A853F666_9BURK</name>
<dbReference type="InterPro" id="IPR036390">
    <property type="entry name" value="WH_DNA-bd_sf"/>
</dbReference>
<evidence type="ECO:0000256" key="2">
    <source>
        <dbReference type="ARBA" id="ARBA00023015"/>
    </source>
</evidence>
<protein>
    <submittedName>
        <fullName evidence="6">LysR family transcriptional regulator</fullName>
    </submittedName>
</protein>
<dbReference type="SUPFAM" id="SSF46785">
    <property type="entry name" value="Winged helix' DNA-binding domain"/>
    <property type="match status" value="1"/>
</dbReference>
<dbReference type="Pfam" id="PF03466">
    <property type="entry name" value="LysR_substrate"/>
    <property type="match status" value="1"/>
</dbReference>
<reference evidence="6 7" key="1">
    <citation type="submission" date="2020-07" db="EMBL/GenBank/DDBJ databases">
        <title>Taxonomic revisions and descriptions of new bacterial species based on genomic comparisons in the high-G+C-content subgroup of the family Alcaligenaceae.</title>
        <authorList>
            <person name="Szabo A."/>
            <person name="Felfoldi T."/>
        </authorList>
    </citation>
    <scope>NUCLEOTIDE SEQUENCE [LARGE SCALE GENOMIC DNA]</scope>
    <source>
        <strain evidence="6 7">DSM 25264</strain>
    </source>
</reference>
<proteinExistence type="inferred from homology"/>
<dbReference type="Proteomes" id="UP000580517">
    <property type="component" value="Unassembled WGS sequence"/>
</dbReference>
<dbReference type="PANTHER" id="PTHR30419:SF8">
    <property type="entry name" value="NITROGEN ASSIMILATION TRANSCRIPTIONAL ACTIVATOR-RELATED"/>
    <property type="match status" value="1"/>
</dbReference>
<sequence>MDQYGNLIGIAPGDLQAFVAVAQLASFRGAAATLGISQPALTARVQRLEQTLGQALFSRTTRRVALTRAGERLLGRAERTVNELRAIVQDLRLESELAHGHLAFGVSPTIAASLLPPVLLRFMKAHPSVRITMLDDLAGPLLDKLLVGELDFVLAPCGGITGDFHVQPLFADQMRIIASRSLPIPINKPISFADVSVYPYVSMPRPSAVWRTLSDALRREGKVYAPVFEATSVITLLGLVEAGVGLTAVPSTLLSQRELPKVWSPDVVDVDSTREISLITMKGRSLPPGAARFAGMLKRALRNISV</sequence>
<evidence type="ECO:0000256" key="3">
    <source>
        <dbReference type="ARBA" id="ARBA00023125"/>
    </source>
</evidence>
<dbReference type="Gene3D" id="3.40.190.290">
    <property type="match status" value="1"/>
</dbReference>
<dbReference type="SUPFAM" id="SSF53850">
    <property type="entry name" value="Periplasmic binding protein-like II"/>
    <property type="match status" value="1"/>
</dbReference>
<comment type="similarity">
    <text evidence="1">Belongs to the LysR transcriptional regulatory family.</text>
</comment>
<dbReference type="InterPro" id="IPR050950">
    <property type="entry name" value="HTH-type_LysR_regulators"/>
</dbReference>
<accession>A0A853F666</accession>
<keyword evidence="3" id="KW-0238">DNA-binding</keyword>
<evidence type="ECO:0000259" key="5">
    <source>
        <dbReference type="PROSITE" id="PS50931"/>
    </source>
</evidence>
<evidence type="ECO:0000313" key="7">
    <source>
        <dbReference type="Proteomes" id="UP000580517"/>
    </source>
</evidence>
<comment type="caution">
    <text evidence="6">The sequence shown here is derived from an EMBL/GenBank/DDBJ whole genome shotgun (WGS) entry which is preliminary data.</text>
</comment>
<dbReference type="InterPro" id="IPR005119">
    <property type="entry name" value="LysR_subst-bd"/>
</dbReference>
<dbReference type="Pfam" id="PF00126">
    <property type="entry name" value="HTH_1"/>
    <property type="match status" value="1"/>
</dbReference>
<evidence type="ECO:0000313" key="6">
    <source>
        <dbReference type="EMBL" id="NYT35583.1"/>
    </source>
</evidence>
<dbReference type="PANTHER" id="PTHR30419">
    <property type="entry name" value="HTH-TYPE TRANSCRIPTIONAL REGULATOR YBHD"/>
    <property type="match status" value="1"/>
</dbReference>
<dbReference type="GO" id="GO:0003700">
    <property type="term" value="F:DNA-binding transcription factor activity"/>
    <property type="evidence" value="ECO:0007669"/>
    <property type="project" value="InterPro"/>
</dbReference>
<keyword evidence="2" id="KW-0805">Transcription regulation</keyword>
<evidence type="ECO:0000256" key="4">
    <source>
        <dbReference type="ARBA" id="ARBA00023163"/>
    </source>
</evidence>
<dbReference type="RefSeq" id="WP_129967469.1">
    <property type="nucleotide sequence ID" value="NZ_JACCEW010000001.1"/>
</dbReference>
<feature type="domain" description="HTH lysR-type" evidence="5">
    <location>
        <begin position="14"/>
        <end position="67"/>
    </location>
</feature>
<dbReference type="FunFam" id="1.10.10.10:FF:000001">
    <property type="entry name" value="LysR family transcriptional regulator"/>
    <property type="match status" value="1"/>
</dbReference>
<dbReference type="GO" id="GO:0003677">
    <property type="term" value="F:DNA binding"/>
    <property type="evidence" value="ECO:0007669"/>
    <property type="project" value="UniProtKB-KW"/>
</dbReference>
<dbReference type="InterPro" id="IPR000847">
    <property type="entry name" value="LysR_HTH_N"/>
</dbReference>
<organism evidence="6 7">
    <name type="scientific">Allopusillimonas soli</name>
    <dbReference type="NCBI Taxonomy" id="659016"/>
    <lineage>
        <taxon>Bacteria</taxon>
        <taxon>Pseudomonadati</taxon>
        <taxon>Pseudomonadota</taxon>
        <taxon>Betaproteobacteria</taxon>
        <taxon>Burkholderiales</taxon>
        <taxon>Alcaligenaceae</taxon>
        <taxon>Allopusillimonas</taxon>
    </lineage>
</organism>
<dbReference type="AlphaFoldDB" id="A0A853F666"/>
<dbReference type="PRINTS" id="PR00039">
    <property type="entry name" value="HTHLYSR"/>
</dbReference>
<keyword evidence="7" id="KW-1185">Reference proteome</keyword>
<gene>
    <name evidence="6" type="ORF">H0A68_01760</name>
</gene>